<dbReference type="Gene3D" id="1.25.10.10">
    <property type="entry name" value="Leucine-rich Repeat Variant"/>
    <property type="match status" value="1"/>
</dbReference>
<evidence type="ECO:0000313" key="5">
    <source>
        <dbReference type="Proteomes" id="UP000694920"/>
    </source>
</evidence>
<comment type="subcellular location">
    <subcellularLocation>
        <location evidence="1">Nucleus</location>
    </subcellularLocation>
</comment>
<evidence type="ECO:0000259" key="4">
    <source>
        <dbReference type="Pfam" id="PF12333"/>
    </source>
</evidence>
<dbReference type="RefSeq" id="XP_015598339.1">
    <property type="nucleotide sequence ID" value="XM_015742853.2"/>
</dbReference>
<dbReference type="RefSeq" id="XP_015598379.1">
    <property type="nucleotide sequence ID" value="XM_015742893.2"/>
</dbReference>
<evidence type="ECO:0000313" key="12">
    <source>
        <dbReference type="RefSeq" id="XP_024942125.1"/>
    </source>
</evidence>
<keyword evidence="3" id="KW-0539">Nucleus</keyword>
<evidence type="ECO:0000256" key="3">
    <source>
        <dbReference type="ARBA" id="ARBA00023242"/>
    </source>
</evidence>
<keyword evidence="5" id="KW-1185">Reference proteome</keyword>
<dbReference type="GO" id="GO:0071339">
    <property type="term" value="C:MLL1 complex"/>
    <property type="evidence" value="ECO:0007669"/>
    <property type="project" value="TreeGrafter"/>
</dbReference>
<evidence type="ECO:0000313" key="13">
    <source>
        <dbReference type="RefSeq" id="XP_024942134.1"/>
    </source>
</evidence>
<sequence>MGKNNRHQKNLKSERAKVKLKAKKTKPLPKGLNVTDTSFKVKKIVIREQLKQQNESEILSRRKLNVKDLLSRLQHYNSSVRQEAVKELKEILQQYSTEILSSQLNALLQGIAALSLDREKDIRRDSLKVLNLILSPISSEQLAPYFDVLISYLCCAMTHIAPNIKEDSLMFLDVIVQNCAGLLAKSSHKILPNFLDMISKLNVESQPGRQLTTNLNSKNTSVKWRIKVLSRLCSILSSIVNDKKSQQTKNLINDNKVIHIGKELKYILIHDQFKKQVCHINFDTNDTSANHNSESVLTFKDLTKYVNVLMPLMFDSWIEVCPKDQTSYSDLIISNEASILLKNILDVIYFIIEYINVLESSSNTSEMSVWLKNNFQNSVLKNLLVKFPYSQIKTVQRTRKRQEDFAKMELNTKCLEQNLQICHIYVWFTSVHNSGSLDKELCNHILDYLNESLESWSSTDNSALPALIRTLRTLFLKASKIWYKNHINLGNTLKIIISTYSQPPKKELHFQLFNILSEIILDHNLVELHNEEAFQDFVSSLPDLLLRKSIYDNTIQMLNCIALRYRKWIENELLQKREAIIENAKNIEIIGSADEKCSRLTICNLFHFTDSQVYY</sequence>
<evidence type="ECO:0000313" key="6">
    <source>
        <dbReference type="RefSeq" id="XP_015598339.1"/>
    </source>
</evidence>
<dbReference type="KEGG" id="ccin:107269231"/>
<feature type="domain" description="Pre-rRNA-processing protein Ipi1 N-terminal" evidence="4">
    <location>
        <begin position="140"/>
        <end position="236"/>
    </location>
</feature>
<dbReference type="RefSeq" id="XP_015598355.1">
    <property type="nucleotide sequence ID" value="XM_015742869.2"/>
</dbReference>
<evidence type="ECO:0000313" key="8">
    <source>
        <dbReference type="RefSeq" id="XP_015598371.1"/>
    </source>
</evidence>
<dbReference type="Proteomes" id="UP000694920">
    <property type="component" value="Unplaced"/>
</dbReference>
<proteinExistence type="inferred from homology"/>
<evidence type="ECO:0000313" key="7">
    <source>
        <dbReference type="RefSeq" id="XP_015598355.1"/>
    </source>
</evidence>
<dbReference type="RefSeq" id="XP_024942123.1">
    <property type="nucleotide sequence ID" value="XM_025086355.1"/>
</dbReference>
<evidence type="ECO:0000256" key="1">
    <source>
        <dbReference type="ARBA" id="ARBA00004123"/>
    </source>
</evidence>
<dbReference type="InterPro" id="IPR011989">
    <property type="entry name" value="ARM-like"/>
</dbReference>
<organism evidence="5 12">
    <name type="scientific">Cephus cinctus</name>
    <name type="common">Wheat stem sawfly</name>
    <dbReference type="NCBI Taxonomy" id="211228"/>
    <lineage>
        <taxon>Eukaryota</taxon>
        <taxon>Metazoa</taxon>
        <taxon>Ecdysozoa</taxon>
        <taxon>Arthropoda</taxon>
        <taxon>Hexapoda</taxon>
        <taxon>Insecta</taxon>
        <taxon>Pterygota</taxon>
        <taxon>Neoptera</taxon>
        <taxon>Endopterygota</taxon>
        <taxon>Hymenoptera</taxon>
        <taxon>Cephoidea</taxon>
        <taxon>Cephidae</taxon>
        <taxon>Cephus</taxon>
    </lineage>
</organism>
<dbReference type="AlphaFoldDB" id="A0AAJ7W2H3"/>
<dbReference type="GeneID" id="107269231"/>
<dbReference type="Pfam" id="PF12333">
    <property type="entry name" value="Ipi1_N"/>
    <property type="match status" value="1"/>
</dbReference>
<reference evidence="6 7" key="1">
    <citation type="submission" date="2025-04" db="UniProtKB">
        <authorList>
            <consortium name="RefSeq"/>
        </authorList>
    </citation>
    <scope>IDENTIFICATION</scope>
</reference>
<protein>
    <submittedName>
        <fullName evidence="6 7">Testis-expressed protein 10 homolog</fullName>
    </submittedName>
</protein>
<dbReference type="PANTHER" id="PTHR16056:SF2">
    <property type="entry name" value="TESTIS-EXPRESSED PROTEIN 10"/>
    <property type="match status" value="1"/>
</dbReference>
<comment type="similarity">
    <text evidence="2">Belongs to the IPI1/TEX10 family.</text>
</comment>
<dbReference type="RefSeq" id="XP_015598371.1">
    <property type="nucleotide sequence ID" value="XM_015742885.2"/>
</dbReference>
<evidence type="ECO:0000256" key="2">
    <source>
        <dbReference type="ARBA" id="ARBA00006427"/>
    </source>
</evidence>
<evidence type="ECO:0000313" key="9">
    <source>
        <dbReference type="RefSeq" id="XP_015598379.1"/>
    </source>
</evidence>
<dbReference type="InterPro" id="IPR024679">
    <property type="entry name" value="Ipi1_N"/>
</dbReference>
<evidence type="ECO:0000313" key="11">
    <source>
        <dbReference type="RefSeq" id="XP_024942123.1"/>
    </source>
</evidence>
<evidence type="ECO:0000313" key="10">
    <source>
        <dbReference type="RefSeq" id="XP_024942118.1"/>
    </source>
</evidence>
<name>A0AAJ7W2H3_CEPCN</name>
<accession>A0AAJ7W2H3</accession>
<gene>
    <name evidence="6 7 8 9 10 11 12 13" type="primary">LOC107269231</name>
</gene>
<dbReference type="RefSeq" id="XP_024942134.1">
    <property type="nucleotide sequence ID" value="XM_025086366.1"/>
</dbReference>
<dbReference type="InterPro" id="IPR016024">
    <property type="entry name" value="ARM-type_fold"/>
</dbReference>
<dbReference type="SUPFAM" id="SSF48371">
    <property type="entry name" value="ARM repeat"/>
    <property type="match status" value="1"/>
</dbReference>
<dbReference type="PANTHER" id="PTHR16056">
    <property type="entry name" value="REGULATOR OF MICROTUBULE DYNAMICS PROTEIN"/>
    <property type="match status" value="1"/>
</dbReference>
<dbReference type="RefSeq" id="XP_024942125.1">
    <property type="nucleotide sequence ID" value="XM_025086357.1"/>
</dbReference>
<dbReference type="RefSeq" id="XP_024942118.1">
    <property type="nucleotide sequence ID" value="XM_025086350.1"/>
</dbReference>